<protein>
    <submittedName>
        <fullName evidence="2">DUF3514 domain-containing protein</fullName>
    </submittedName>
</protein>
<feature type="compositionally biased region" description="Basic and acidic residues" evidence="1">
    <location>
        <begin position="65"/>
        <end position="77"/>
    </location>
</feature>
<name>A0A4Q6I739_9RICK</name>
<feature type="compositionally biased region" description="Polar residues" evidence="1">
    <location>
        <begin position="100"/>
        <end position="112"/>
    </location>
</feature>
<proteinExistence type="predicted"/>
<dbReference type="InterPro" id="IPR021902">
    <property type="entry name" value="DUF3514"/>
</dbReference>
<dbReference type="Proteomes" id="UP000293377">
    <property type="component" value="Unassembled WGS sequence"/>
</dbReference>
<dbReference type="AlphaFoldDB" id="A0A4Q6I739"/>
<accession>A0A4Q6I739</accession>
<feature type="region of interest" description="Disordered" evidence="1">
    <location>
        <begin position="100"/>
        <end position="142"/>
    </location>
</feature>
<organism evidence="2 3">
    <name type="scientific">Ehrlichia minasensis</name>
    <dbReference type="NCBI Taxonomy" id="1242993"/>
    <lineage>
        <taxon>Bacteria</taxon>
        <taxon>Pseudomonadati</taxon>
        <taxon>Pseudomonadota</taxon>
        <taxon>Alphaproteobacteria</taxon>
        <taxon>Rickettsiales</taxon>
        <taxon>Anaplasmataceae</taxon>
        <taxon>Ehrlichia</taxon>
    </lineage>
</organism>
<dbReference type="Pfam" id="PF12027">
    <property type="entry name" value="DUF3514"/>
    <property type="match status" value="1"/>
</dbReference>
<gene>
    <name evidence="2" type="ORF">DRF75_04275</name>
</gene>
<comment type="caution">
    <text evidence="2">The sequence shown here is derived from an EMBL/GenBank/DDBJ whole genome shotgun (WGS) entry which is preliminary data.</text>
</comment>
<feature type="compositionally biased region" description="Polar residues" evidence="1">
    <location>
        <begin position="34"/>
        <end position="60"/>
    </location>
</feature>
<reference evidence="2 3" key="1">
    <citation type="submission" date="2018-06" db="EMBL/GenBank/DDBJ databases">
        <title>Complete Genome Sequence of Ehrlichia minasensis Isolated From Cattle.</title>
        <authorList>
            <person name="Aguiar D.M."/>
            <person name="Araujo J.P.A.Jr."/>
            <person name="Nakazato L."/>
            <person name="Bard E."/>
            <person name="Cabezas-Cruz A."/>
        </authorList>
    </citation>
    <scope>NUCLEOTIDE SEQUENCE [LARGE SCALE GENOMIC DNA]</scope>
    <source>
        <strain evidence="2 3">B11</strain>
    </source>
</reference>
<sequence length="592" mass="65880">MPEATNLEPRYLEQGAKPKVRLAASKQSKDSEKTNVALSSVKSTGQKSTKVQDVKGTSSGFVVRSSEKAEGVDSVKNAMSKDDMAMSAELPTKKIDVKISSKQAKAVQSSGDEFTEDWHTSRRKSEKGKKARPVSGGISGKPLDTCAAVGHASDMPGTSTAQVVKVPDPVSKAEECSLEDRYLIQGAKPKVRGSQSHVVKKVVNDESDVQKSKVVQSTAQKKIAHSSSAGSADCMQGGTNLTSVQTAAVGHMQIKRVFDSTSKEEFRLSAMKFKENIKCFARMHIDYIADFMFGVFDVKGDKIALKPRILNALLKISGNSNLLIFMVKSSLARHLLLRTGFLALLAYFKYCASHYYDPKHLDELLVSVMHLGIYNLKTVSPPLKEVLFCFHDKFKENYVFGIYNSSFYDEVLSMFYDFASADIRDPELRMLSNLLKISCAVQLGNMYRLIIQSGDMAMRKNEEITKCKMYKRKSVGYSIFHARVFSNVCCKARMVDSHLYGTKENRICTVRGFSFPGRIINTCSNIFSVVEEHVTKGTMNFEVFANNAADYLTRSLLMKETIHLVRKDIVLYKNVVESKYRTVGGSQYSLTL</sequence>
<evidence type="ECO:0000256" key="1">
    <source>
        <dbReference type="SAM" id="MobiDB-lite"/>
    </source>
</evidence>
<dbReference type="EMBL" id="QOHL01000024">
    <property type="protein sequence ID" value="RZB12409.1"/>
    <property type="molecule type" value="Genomic_DNA"/>
</dbReference>
<feature type="compositionally biased region" description="Basic residues" evidence="1">
    <location>
        <begin position="121"/>
        <end position="132"/>
    </location>
</feature>
<evidence type="ECO:0000313" key="3">
    <source>
        <dbReference type="Proteomes" id="UP000293377"/>
    </source>
</evidence>
<feature type="region of interest" description="Disordered" evidence="1">
    <location>
        <begin position="1"/>
        <end position="77"/>
    </location>
</feature>
<evidence type="ECO:0000313" key="2">
    <source>
        <dbReference type="EMBL" id="RZB12409.1"/>
    </source>
</evidence>
<keyword evidence="3" id="KW-1185">Reference proteome</keyword>
<dbReference type="RefSeq" id="WP_129992718.1">
    <property type="nucleotide sequence ID" value="NZ_QOHL01000024.1"/>
</dbReference>